<evidence type="ECO:0000313" key="4">
    <source>
        <dbReference type="Proteomes" id="UP001165060"/>
    </source>
</evidence>
<feature type="domain" description="Small nuclear ribonucleoprotein Prp3 C-terminal" evidence="2">
    <location>
        <begin position="2"/>
        <end position="87"/>
    </location>
</feature>
<reference evidence="3 4" key="1">
    <citation type="journal article" date="2023" name="Commun. Biol.">
        <title>Genome analysis of Parmales, the sister group of diatoms, reveals the evolutionary specialization of diatoms from phago-mixotrophs to photoautotrophs.</title>
        <authorList>
            <person name="Ban H."/>
            <person name="Sato S."/>
            <person name="Yoshikawa S."/>
            <person name="Yamada K."/>
            <person name="Nakamura Y."/>
            <person name="Ichinomiya M."/>
            <person name="Sato N."/>
            <person name="Blanc-Mathieu R."/>
            <person name="Endo H."/>
            <person name="Kuwata A."/>
            <person name="Ogata H."/>
        </authorList>
    </citation>
    <scope>NUCLEOTIDE SEQUENCE [LARGE SCALE GENOMIC DNA]</scope>
</reference>
<evidence type="ECO:0000256" key="1">
    <source>
        <dbReference type="SAM" id="MobiDB-lite"/>
    </source>
</evidence>
<dbReference type="Proteomes" id="UP001165060">
    <property type="component" value="Unassembled WGS sequence"/>
</dbReference>
<comment type="caution">
    <text evidence="3">The sequence shown here is derived from an EMBL/GenBank/DDBJ whole genome shotgun (WGS) entry which is preliminary data.</text>
</comment>
<evidence type="ECO:0000313" key="3">
    <source>
        <dbReference type="EMBL" id="GMI42402.1"/>
    </source>
</evidence>
<proteinExistence type="predicted"/>
<dbReference type="InterPro" id="IPR010541">
    <property type="entry name" value="Prp3_C"/>
</dbReference>
<feature type="compositionally biased region" description="Acidic residues" evidence="1">
    <location>
        <begin position="25"/>
        <end position="34"/>
    </location>
</feature>
<sequence length="121" mass="13477">MERFMNVRMKWKGEGLDEISPSANNDDDEEEEEGAATSNIHKFNPDNYCTFTWSGMEVQRKYTGFVFVEEEGTAACKRYLDKNSRNHGLHWDAVMGNVAAGAGNVAGGGWADSDDEDAMQD</sequence>
<feature type="region of interest" description="Disordered" evidence="1">
    <location>
        <begin position="15"/>
        <end position="43"/>
    </location>
</feature>
<dbReference type="EMBL" id="BRYB01001065">
    <property type="protein sequence ID" value="GMI42402.1"/>
    <property type="molecule type" value="Genomic_DNA"/>
</dbReference>
<dbReference type="Pfam" id="PF06544">
    <property type="entry name" value="Prp3_C"/>
    <property type="match status" value="1"/>
</dbReference>
<organism evidence="3 4">
    <name type="scientific">Tetraparma gracilis</name>
    <dbReference type="NCBI Taxonomy" id="2962635"/>
    <lineage>
        <taxon>Eukaryota</taxon>
        <taxon>Sar</taxon>
        <taxon>Stramenopiles</taxon>
        <taxon>Ochrophyta</taxon>
        <taxon>Bolidophyceae</taxon>
        <taxon>Parmales</taxon>
        <taxon>Triparmaceae</taxon>
        <taxon>Tetraparma</taxon>
    </lineage>
</organism>
<accession>A0ABQ6N722</accession>
<protein>
    <recommendedName>
        <fullName evidence="2">Small nuclear ribonucleoprotein Prp3 C-terminal domain-containing protein</fullName>
    </recommendedName>
</protein>
<keyword evidence="4" id="KW-1185">Reference proteome</keyword>
<evidence type="ECO:0000259" key="2">
    <source>
        <dbReference type="Pfam" id="PF06544"/>
    </source>
</evidence>
<name>A0ABQ6N722_9STRA</name>
<gene>
    <name evidence="3" type="ORF">TeGR_g4562</name>
</gene>